<organism evidence="2 3">
    <name type="scientific">Haladaptatus pallidirubidus</name>
    <dbReference type="NCBI Taxonomy" id="1008152"/>
    <lineage>
        <taxon>Archaea</taxon>
        <taxon>Methanobacteriati</taxon>
        <taxon>Methanobacteriota</taxon>
        <taxon>Stenosarchaea group</taxon>
        <taxon>Halobacteria</taxon>
        <taxon>Halobacteriales</taxon>
        <taxon>Haladaptataceae</taxon>
        <taxon>Haladaptatus</taxon>
    </lineage>
</organism>
<accession>A0AAV3UCE7</accession>
<keyword evidence="3" id="KW-1185">Reference proteome</keyword>
<sequence>MHPTESTAGDIPETAIEALGTLASEHRIAILRELAVADEPLAFSELRERVGIRDTGRFNYHLSKLRERFVRETDGKYELGHAGERVVLATTDLDADGAATLAKAHGTDENGECAVCGEEDCNRVIHVHLSGA</sequence>
<dbReference type="InterPro" id="IPR011991">
    <property type="entry name" value="ArsR-like_HTH"/>
</dbReference>
<evidence type="ECO:0000313" key="3">
    <source>
        <dbReference type="Proteomes" id="UP001501729"/>
    </source>
</evidence>
<dbReference type="Gene3D" id="1.10.10.10">
    <property type="entry name" value="Winged helix-like DNA-binding domain superfamily/Winged helix DNA-binding domain"/>
    <property type="match status" value="1"/>
</dbReference>
<dbReference type="InterPro" id="IPR036390">
    <property type="entry name" value="WH_DNA-bd_sf"/>
</dbReference>
<dbReference type="EMBL" id="BAABKX010000001">
    <property type="protein sequence ID" value="GAA5042120.1"/>
    <property type="molecule type" value="Genomic_DNA"/>
</dbReference>
<dbReference type="Pfam" id="PF24038">
    <property type="entry name" value="DUF7347"/>
    <property type="match status" value="1"/>
</dbReference>
<comment type="caution">
    <text evidence="2">The sequence shown here is derived from an EMBL/GenBank/DDBJ whole genome shotgun (WGS) entry which is preliminary data.</text>
</comment>
<dbReference type="Proteomes" id="UP001501729">
    <property type="component" value="Unassembled WGS sequence"/>
</dbReference>
<dbReference type="GeneID" id="68615199"/>
<evidence type="ECO:0000259" key="1">
    <source>
        <dbReference type="Pfam" id="PF24038"/>
    </source>
</evidence>
<dbReference type="SUPFAM" id="SSF46785">
    <property type="entry name" value="Winged helix' DNA-binding domain"/>
    <property type="match status" value="1"/>
</dbReference>
<proteinExistence type="predicted"/>
<dbReference type="AlphaFoldDB" id="A0AAV3UCE7"/>
<name>A0AAV3UCE7_9EURY</name>
<protein>
    <recommendedName>
        <fullName evidence="1">DUF7347 domain-containing protein</fullName>
    </recommendedName>
</protein>
<evidence type="ECO:0000313" key="2">
    <source>
        <dbReference type="EMBL" id="GAA5042120.1"/>
    </source>
</evidence>
<gene>
    <name evidence="2" type="ORF">GCM10025751_05110</name>
</gene>
<dbReference type="InterPro" id="IPR055771">
    <property type="entry name" value="DUF7347"/>
</dbReference>
<dbReference type="RefSeq" id="WP_227775311.1">
    <property type="nucleotide sequence ID" value="NZ_BAABKX010000001.1"/>
</dbReference>
<dbReference type="InterPro" id="IPR036388">
    <property type="entry name" value="WH-like_DNA-bd_sf"/>
</dbReference>
<dbReference type="CDD" id="cd00090">
    <property type="entry name" value="HTH_ARSR"/>
    <property type="match status" value="1"/>
</dbReference>
<reference evidence="2 3" key="1">
    <citation type="journal article" date="2019" name="Int. J. Syst. Evol. Microbiol.">
        <title>The Global Catalogue of Microorganisms (GCM) 10K type strain sequencing project: providing services to taxonomists for standard genome sequencing and annotation.</title>
        <authorList>
            <consortium name="The Broad Institute Genomics Platform"/>
            <consortium name="The Broad Institute Genome Sequencing Center for Infectious Disease"/>
            <person name="Wu L."/>
            <person name="Ma J."/>
        </authorList>
    </citation>
    <scope>NUCLEOTIDE SEQUENCE [LARGE SCALE GENOMIC DNA]</scope>
    <source>
        <strain evidence="2 3">JCM 17504</strain>
    </source>
</reference>
<feature type="domain" description="DUF7347" evidence="1">
    <location>
        <begin position="17"/>
        <end position="88"/>
    </location>
</feature>